<organism evidence="1">
    <name type="scientific">uncultured Shewanella sp</name>
    <dbReference type="NCBI Taxonomy" id="173975"/>
    <lineage>
        <taxon>Bacteria</taxon>
        <taxon>Pseudomonadati</taxon>
        <taxon>Pseudomonadota</taxon>
        <taxon>Gammaproteobacteria</taxon>
        <taxon>Alteromonadales</taxon>
        <taxon>Shewanellaceae</taxon>
        <taxon>Shewanella</taxon>
        <taxon>environmental samples</taxon>
    </lineage>
</organism>
<dbReference type="EMBL" id="KF127452">
    <property type="protein sequence ID" value="AIA94808.1"/>
    <property type="molecule type" value="Genomic_DNA"/>
</dbReference>
<feature type="non-terminal residue" evidence="1">
    <location>
        <position position="70"/>
    </location>
</feature>
<sequence length="70" mass="7454">MPWQAGAPNAGFCPAAARPWLPIPAAHRALAADLQKDDPDSMLAFARAWLHCGAGSQRYASGPWSSATHR</sequence>
<proteinExistence type="predicted"/>
<reference evidence="1" key="1">
    <citation type="journal article" date="2013" name="Environ. Microbiol.">
        <title>Seasonally variable intestinal metagenomes of the red palm weevil (Rhynchophorus ferrugineus).</title>
        <authorList>
            <person name="Jia S."/>
            <person name="Zhang X."/>
            <person name="Zhang G."/>
            <person name="Yin A."/>
            <person name="Zhang S."/>
            <person name="Li F."/>
            <person name="Wang L."/>
            <person name="Zhao D."/>
            <person name="Yun Q."/>
            <person name="Tala"/>
            <person name="Wang J."/>
            <person name="Sun G."/>
            <person name="Baabdullah M."/>
            <person name="Yu X."/>
            <person name="Hu S."/>
            <person name="Al-Mssallem I.S."/>
            <person name="Yu J."/>
        </authorList>
    </citation>
    <scope>NUCLEOTIDE SEQUENCE</scope>
</reference>
<dbReference type="Gene3D" id="3.20.20.80">
    <property type="entry name" value="Glycosidases"/>
    <property type="match status" value="1"/>
</dbReference>
<evidence type="ECO:0000313" key="1">
    <source>
        <dbReference type="EMBL" id="AIA94808.1"/>
    </source>
</evidence>
<protein>
    <submittedName>
        <fullName evidence="1">CAZy families GH13 protein</fullName>
    </submittedName>
</protein>
<accession>A0A060CDR5</accession>
<name>A0A060CDR5_9GAMM</name>
<dbReference type="AlphaFoldDB" id="A0A060CDR5"/>